<evidence type="ECO:0000313" key="5">
    <source>
        <dbReference type="EMBL" id="PNL60306.1"/>
    </source>
</evidence>
<dbReference type="GO" id="GO:0005506">
    <property type="term" value="F:iron ion binding"/>
    <property type="evidence" value="ECO:0007669"/>
    <property type="project" value="InterPro"/>
</dbReference>
<dbReference type="SUPFAM" id="SSF51197">
    <property type="entry name" value="Clavaminate synthase-like"/>
    <property type="match status" value="1"/>
</dbReference>
<dbReference type="Proteomes" id="UP000192511">
    <property type="component" value="Unassembled WGS sequence"/>
</dbReference>
<keyword evidence="4" id="KW-0408">Iron</keyword>
<proteinExistence type="predicted"/>
<keyword evidence="3" id="KW-0560">Oxidoreductase</keyword>
<protein>
    <recommendedName>
        <fullName evidence="7">TauD/TfdA family dioxygenase</fullName>
    </recommendedName>
</protein>
<keyword evidence="6" id="KW-1185">Reference proteome</keyword>
<comment type="caution">
    <text evidence="5">The sequence shown here is derived from an EMBL/GenBank/DDBJ whole genome shotgun (WGS) entry which is preliminary data.</text>
</comment>
<name>A0AAX0WP43_9GAMM</name>
<evidence type="ECO:0000256" key="3">
    <source>
        <dbReference type="ARBA" id="ARBA00023002"/>
    </source>
</evidence>
<dbReference type="InterPro" id="IPR042098">
    <property type="entry name" value="TauD-like_sf"/>
</dbReference>
<dbReference type="GO" id="GO:0050498">
    <property type="term" value="F:oxidoreductase activity, acting on paired donors, with incorporation or reduction of molecular oxygen, with 2-oxoglutarate as one donor, and the other dehydrogenated"/>
    <property type="evidence" value="ECO:0007669"/>
    <property type="project" value="InterPro"/>
</dbReference>
<dbReference type="GeneID" id="98064677"/>
<sequence length="292" mass="33829">MRRIEIDRELWGYFLKETDNFDPIILEKRPYSRFIIAHKLQEILGQSTVNMLVHTVQSHEFGGVFITYPYEEYDFSHHLRLATAVAYTLGVAYFDEMSQHYYAAINLGPNTQGDSFLSEPYHDLRLHTDGTFYKKPVEWVVLIKTKQHDVDGGELTLHHLNDLEALDTFLSHPLALAPFLFEASASKQLNAGVQQAIFFEKNGMLGIRFSDQFCQPQSLEQALFLHHLSDCFEQSDARLVDFFPPGQVVILNNSCWLHGRLKIIPKLNFMRQLLRIRGAFTIEKEMECNKMI</sequence>
<dbReference type="RefSeq" id="WP_081595175.1">
    <property type="nucleotide sequence ID" value="NZ_CAAAHR010000002.1"/>
</dbReference>
<dbReference type="Pfam" id="PF08943">
    <property type="entry name" value="CsiD"/>
    <property type="match status" value="1"/>
</dbReference>
<evidence type="ECO:0000256" key="1">
    <source>
        <dbReference type="ARBA" id="ARBA00022723"/>
    </source>
</evidence>
<dbReference type="EMBL" id="NBTX02000004">
    <property type="protein sequence ID" value="PNL60306.1"/>
    <property type="molecule type" value="Genomic_DNA"/>
</dbReference>
<dbReference type="AlphaFoldDB" id="A0AAX0WP43"/>
<keyword evidence="2" id="KW-0223">Dioxygenase</keyword>
<organism evidence="5 6">
    <name type="scientific">Legionella anisa</name>
    <dbReference type="NCBI Taxonomy" id="28082"/>
    <lineage>
        <taxon>Bacteria</taxon>
        <taxon>Pseudomonadati</taxon>
        <taxon>Pseudomonadota</taxon>
        <taxon>Gammaproteobacteria</taxon>
        <taxon>Legionellales</taxon>
        <taxon>Legionellaceae</taxon>
        <taxon>Legionella</taxon>
    </lineage>
</organism>
<dbReference type="Gene3D" id="3.60.130.10">
    <property type="entry name" value="Clavaminate synthase-like"/>
    <property type="match status" value="1"/>
</dbReference>
<dbReference type="InterPro" id="IPR015038">
    <property type="entry name" value="GlaH"/>
</dbReference>
<reference evidence="5" key="1">
    <citation type="submission" date="2017-12" db="EMBL/GenBank/DDBJ databases">
        <title>FDA dAtabase for Regulatory Grade micrObial Sequences (FDA-ARGOS): Supporting development and validation of Infectious Disease Dx tests.</title>
        <authorList>
            <person name="Kerrigan L."/>
            <person name="Tallon L.J."/>
            <person name="Sadzewicz L."/>
            <person name="Sengamalay N."/>
            <person name="Ott S."/>
            <person name="Godinez A."/>
            <person name="Nagaraj S."/>
            <person name="Vavikolanu K."/>
            <person name="Vyas G."/>
            <person name="Nadendla S."/>
            <person name="Aluvathingal J."/>
            <person name="Sichtig H."/>
        </authorList>
    </citation>
    <scope>NUCLEOTIDE SEQUENCE [LARGE SCALE GENOMIC DNA]</scope>
    <source>
        <strain evidence="5">FDAARGOS_200</strain>
    </source>
</reference>
<evidence type="ECO:0000256" key="2">
    <source>
        <dbReference type="ARBA" id="ARBA00022964"/>
    </source>
</evidence>
<keyword evidence="1" id="KW-0479">Metal-binding</keyword>
<gene>
    <name evidence="5" type="ORF">A6J39_003240</name>
</gene>
<evidence type="ECO:0008006" key="7">
    <source>
        <dbReference type="Google" id="ProtNLM"/>
    </source>
</evidence>
<dbReference type="GO" id="GO:0016706">
    <property type="term" value="F:2-oxoglutarate-dependent dioxygenase activity"/>
    <property type="evidence" value="ECO:0007669"/>
    <property type="project" value="UniProtKB-ARBA"/>
</dbReference>
<evidence type="ECO:0000256" key="4">
    <source>
        <dbReference type="ARBA" id="ARBA00023004"/>
    </source>
</evidence>
<evidence type="ECO:0000313" key="6">
    <source>
        <dbReference type="Proteomes" id="UP000192511"/>
    </source>
</evidence>
<accession>A0AAX0WP43</accession>